<evidence type="ECO:0008006" key="3">
    <source>
        <dbReference type="Google" id="ProtNLM"/>
    </source>
</evidence>
<protein>
    <recommendedName>
        <fullName evidence="3">Helix-turn-helix domain-containing protein</fullName>
    </recommendedName>
</protein>
<dbReference type="OrthoDB" id="2564399at2"/>
<dbReference type="EMBL" id="RQPI01000018">
    <property type="protein sequence ID" value="RQW08716.1"/>
    <property type="molecule type" value="Genomic_DNA"/>
</dbReference>
<dbReference type="InterPro" id="IPR036390">
    <property type="entry name" value="WH_DNA-bd_sf"/>
</dbReference>
<name>A0A3N9PTZ6_9BACL</name>
<accession>A0A3N9PTZ6</accession>
<proteinExistence type="predicted"/>
<dbReference type="Proteomes" id="UP000282529">
    <property type="component" value="Unassembled WGS sequence"/>
</dbReference>
<reference evidence="1 2" key="1">
    <citation type="submission" date="2018-11" db="EMBL/GenBank/DDBJ databases">
        <title>Genome sequence of strain 7197.</title>
        <authorList>
            <person name="Gao J."/>
            <person name="Sun J."/>
        </authorList>
    </citation>
    <scope>NUCLEOTIDE SEQUENCE [LARGE SCALE GENOMIC DNA]</scope>
    <source>
        <strain evidence="1 2">7197</strain>
    </source>
</reference>
<gene>
    <name evidence="1" type="ORF">EH198_21425</name>
</gene>
<comment type="caution">
    <text evidence="1">The sequence shown here is derived from an EMBL/GenBank/DDBJ whole genome shotgun (WGS) entry which is preliminary data.</text>
</comment>
<evidence type="ECO:0000313" key="2">
    <source>
        <dbReference type="Proteomes" id="UP000282529"/>
    </source>
</evidence>
<evidence type="ECO:0000313" key="1">
    <source>
        <dbReference type="EMBL" id="RQW08716.1"/>
    </source>
</evidence>
<organism evidence="1 2">
    <name type="scientific">Paenibacillus rhizophilus</name>
    <dbReference type="NCBI Taxonomy" id="1850366"/>
    <lineage>
        <taxon>Bacteria</taxon>
        <taxon>Bacillati</taxon>
        <taxon>Bacillota</taxon>
        <taxon>Bacilli</taxon>
        <taxon>Bacillales</taxon>
        <taxon>Paenibacillaceae</taxon>
        <taxon>Paenibacillus</taxon>
    </lineage>
</organism>
<dbReference type="SUPFAM" id="SSF46785">
    <property type="entry name" value="Winged helix' DNA-binding domain"/>
    <property type="match status" value="1"/>
</dbReference>
<dbReference type="AlphaFoldDB" id="A0A3N9PTZ6"/>
<keyword evidence="2" id="KW-1185">Reference proteome</keyword>
<sequence>MDGIVYRPDETTGELMADNVNLNKKIIVDKETRQRQIDGKNQHEENQKIKKLRGPNYTNCFVERWPELNSNAGPELGALFPLLLYMQLDKDELLIKGGNPARIADIADMIGRGERQTKEAIKRLREIDVIIKEGSGPRNTQYRINSKYAIMGTFPQERKDQMYIRLYHKEARDKLKQITLEDANILTRIIPLFHYSEYVLCGNPTEPNRELVSPLTMAELAEIISIKRPTLISHIGNLVKAGYILRLTGIGNASIFKVNPDIFSRENTLNSETAQALRADFNRVASIHERESKAAELGIDTLAD</sequence>
<dbReference type="RefSeq" id="WP_124697548.1">
    <property type="nucleotide sequence ID" value="NZ_JBHUFE010000001.1"/>
</dbReference>